<feature type="transmembrane region" description="Helical" evidence="7">
    <location>
        <begin position="120"/>
        <end position="140"/>
    </location>
</feature>
<dbReference type="NCBIfam" id="TIGR00544">
    <property type="entry name" value="lgt"/>
    <property type="match status" value="1"/>
</dbReference>
<evidence type="ECO:0000256" key="2">
    <source>
        <dbReference type="ARBA" id="ARBA00022475"/>
    </source>
</evidence>
<feature type="transmembrane region" description="Helical" evidence="7">
    <location>
        <begin position="56"/>
        <end position="76"/>
    </location>
</feature>
<reference evidence="9" key="1">
    <citation type="submission" date="2018-06" db="EMBL/GenBank/DDBJ databases">
        <title>Complete genome of Pseudomonas insecticola strain QZS01.</title>
        <authorList>
            <person name="Wang J."/>
            <person name="Su Q."/>
        </authorList>
    </citation>
    <scope>NUCLEOTIDE SEQUENCE [LARGE SCALE GENOMIC DNA]</scope>
    <source>
        <strain evidence="9">QZS01</strain>
    </source>
</reference>
<dbReference type="UniPathway" id="UPA00664"/>
<dbReference type="HAMAP" id="MF_01147">
    <property type="entry name" value="Lgt"/>
    <property type="match status" value="1"/>
</dbReference>
<keyword evidence="6 7" id="KW-0472">Membrane</keyword>
<dbReference type="InterPro" id="IPR001640">
    <property type="entry name" value="Lgt"/>
</dbReference>
<dbReference type="RefSeq" id="WP_127164758.1">
    <property type="nucleotide sequence ID" value="NZ_CP029822.1"/>
</dbReference>
<dbReference type="GO" id="GO:0008961">
    <property type="term" value="F:phosphatidylglycerol-prolipoprotein diacylglyceryl transferase activity"/>
    <property type="evidence" value="ECO:0007669"/>
    <property type="project" value="UniProtKB-UniRule"/>
</dbReference>
<accession>A0A451EQJ4</accession>
<evidence type="ECO:0000256" key="6">
    <source>
        <dbReference type="ARBA" id="ARBA00023136"/>
    </source>
</evidence>
<comment type="pathway">
    <text evidence="7">Protein modification; lipoprotein biosynthesis (diacylglyceryl transfer).</text>
</comment>
<evidence type="ECO:0000313" key="8">
    <source>
        <dbReference type="EMBL" id="AZS52114.1"/>
    </source>
</evidence>
<comment type="similarity">
    <text evidence="1 7">Belongs to the Lgt family.</text>
</comment>
<keyword evidence="2 7" id="KW-1003">Cell membrane</keyword>
<gene>
    <name evidence="7" type="primary">lgt</name>
    <name evidence="8" type="ORF">DM558_15630</name>
</gene>
<dbReference type="PROSITE" id="PS01311">
    <property type="entry name" value="LGT"/>
    <property type="match status" value="1"/>
</dbReference>
<feature type="transmembrane region" description="Helical" evidence="7">
    <location>
        <begin position="177"/>
        <end position="195"/>
    </location>
</feature>
<feature type="transmembrane region" description="Helical" evidence="7">
    <location>
        <begin position="232"/>
        <end position="260"/>
    </location>
</feature>
<dbReference type="KEGG" id="emo:DM558_15630"/>
<feature type="transmembrane region" description="Helical" evidence="7">
    <location>
        <begin position="96"/>
        <end position="113"/>
    </location>
</feature>
<dbReference type="Proteomes" id="UP000273143">
    <property type="component" value="Chromosome"/>
</dbReference>
<protein>
    <recommendedName>
        <fullName evidence="7">Phosphatidylglycerol--prolipoprotein diacylglyceryl transferase</fullName>
        <ecNumber evidence="7">2.5.1.145</ecNumber>
    </recommendedName>
</protein>
<comment type="catalytic activity">
    <reaction evidence="7">
        <text>L-cysteinyl-[prolipoprotein] + a 1,2-diacyl-sn-glycero-3-phospho-(1'-sn-glycerol) = an S-1,2-diacyl-sn-glyceryl-L-cysteinyl-[prolipoprotein] + sn-glycerol 1-phosphate + H(+)</text>
        <dbReference type="Rhea" id="RHEA:56712"/>
        <dbReference type="Rhea" id="RHEA-COMP:14679"/>
        <dbReference type="Rhea" id="RHEA-COMP:14680"/>
        <dbReference type="ChEBI" id="CHEBI:15378"/>
        <dbReference type="ChEBI" id="CHEBI:29950"/>
        <dbReference type="ChEBI" id="CHEBI:57685"/>
        <dbReference type="ChEBI" id="CHEBI:64716"/>
        <dbReference type="ChEBI" id="CHEBI:140658"/>
        <dbReference type="EC" id="2.5.1.145"/>
    </reaction>
</comment>
<feature type="transmembrane region" description="Helical" evidence="7">
    <location>
        <begin position="12"/>
        <end position="36"/>
    </location>
</feature>
<evidence type="ECO:0000256" key="3">
    <source>
        <dbReference type="ARBA" id="ARBA00022679"/>
    </source>
</evidence>
<keyword evidence="4 7" id="KW-0812">Transmembrane</keyword>
<name>A0A451EQJ4_9GAMM</name>
<comment type="function">
    <text evidence="7">Catalyzes the transfer of the diacylglyceryl group from phosphatidylglycerol to the sulfhydryl group of the N-terminal cysteine of a prolipoprotein, the first step in the formation of mature lipoproteins.</text>
</comment>
<keyword evidence="3 7" id="KW-0808">Transferase</keyword>
<evidence type="ECO:0000256" key="4">
    <source>
        <dbReference type="ARBA" id="ARBA00022692"/>
    </source>
</evidence>
<evidence type="ECO:0000256" key="5">
    <source>
        <dbReference type="ARBA" id="ARBA00022989"/>
    </source>
</evidence>
<evidence type="ECO:0000256" key="1">
    <source>
        <dbReference type="ARBA" id="ARBA00007150"/>
    </source>
</evidence>
<dbReference type="GO" id="GO:0005886">
    <property type="term" value="C:plasma membrane"/>
    <property type="evidence" value="ECO:0007669"/>
    <property type="project" value="UniProtKB-SubCell"/>
</dbReference>
<evidence type="ECO:0000313" key="9">
    <source>
        <dbReference type="Proteomes" id="UP000273143"/>
    </source>
</evidence>
<feature type="transmembrane region" description="Helical" evidence="7">
    <location>
        <begin position="202"/>
        <end position="220"/>
    </location>
</feature>
<comment type="subcellular location">
    <subcellularLocation>
        <location evidence="7">Cell membrane</location>
        <topology evidence="7">Multi-pass membrane protein</topology>
    </subcellularLocation>
</comment>
<feature type="binding site" evidence="7">
    <location>
        <position position="139"/>
    </location>
    <ligand>
        <name>a 1,2-diacyl-sn-glycero-3-phospho-(1'-sn-glycerol)</name>
        <dbReference type="ChEBI" id="CHEBI:64716"/>
    </ligand>
</feature>
<organism evidence="8 9">
    <name type="scientific">Entomomonas moraniae</name>
    <dbReference type="NCBI Taxonomy" id="2213226"/>
    <lineage>
        <taxon>Bacteria</taxon>
        <taxon>Pseudomonadati</taxon>
        <taxon>Pseudomonadota</taxon>
        <taxon>Gammaproteobacteria</taxon>
        <taxon>Pseudomonadales</taxon>
        <taxon>Pseudomonadaceae</taxon>
        <taxon>Entomomonas</taxon>
    </lineage>
</organism>
<evidence type="ECO:0000256" key="7">
    <source>
        <dbReference type="HAMAP-Rule" id="MF_01147"/>
    </source>
</evidence>
<sequence>MLKYPAIDPVAISIGPIAIHWYGLMYIFGIAIAWFLGRSRLPRVQPALSKDDLSDLVFYCALGVILGGRLGYVLFYDLPVYAENPLRIFQIWNGGMSFHGGMLGVIVGIWVFAKRRKRTFFSLADFVAPLAPIGLGLGRLGNFINGELLGKPTSPDHEWLGMIFPQDPMHLVRYPSQLYQCFLEGLVLFLIVWFFSRKPRPAMAVSGMFLLWYGIFRFVVEFVRLPDPQLGYLAFGWLTMGQVLCLPMIIIGLALLIVAYNKKTPIVNSNA</sequence>
<keyword evidence="8" id="KW-0449">Lipoprotein</keyword>
<dbReference type="EMBL" id="CP029822">
    <property type="protein sequence ID" value="AZS52114.1"/>
    <property type="molecule type" value="Genomic_DNA"/>
</dbReference>
<dbReference type="PANTHER" id="PTHR30589:SF0">
    <property type="entry name" value="PHOSPHATIDYLGLYCEROL--PROLIPOPROTEIN DIACYLGLYCERYL TRANSFERASE"/>
    <property type="match status" value="1"/>
</dbReference>
<dbReference type="EC" id="2.5.1.145" evidence="7"/>
<dbReference type="PANTHER" id="PTHR30589">
    <property type="entry name" value="PROLIPOPROTEIN DIACYLGLYCERYL TRANSFERASE"/>
    <property type="match status" value="1"/>
</dbReference>
<dbReference type="AlphaFoldDB" id="A0A451EQJ4"/>
<keyword evidence="5 7" id="KW-1133">Transmembrane helix</keyword>
<proteinExistence type="inferred from homology"/>
<dbReference type="GO" id="GO:0042158">
    <property type="term" value="P:lipoprotein biosynthetic process"/>
    <property type="evidence" value="ECO:0007669"/>
    <property type="project" value="UniProtKB-UniRule"/>
</dbReference>
<dbReference type="Pfam" id="PF01790">
    <property type="entry name" value="LGT"/>
    <property type="match status" value="1"/>
</dbReference>
<keyword evidence="9" id="KW-1185">Reference proteome</keyword>